<keyword evidence="1" id="KW-0812">Transmembrane</keyword>
<gene>
    <name evidence="2" type="ORF">PS847_01953</name>
</gene>
<protein>
    <submittedName>
        <fullName evidence="2">Uncharacterized protein</fullName>
    </submittedName>
</protein>
<organism evidence="2 3">
    <name type="scientific">Pseudomonas fluorescens</name>
    <dbReference type="NCBI Taxonomy" id="294"/>
    <lineage>
        <taxon>Bacteria</taxon>
        <taxon>Pseudomonadati</taxon>
        <taxon>Pseudomonadota</taxon>
        <taxon>Gammaproteobacteria</taxon>
        <taxon>Pseudomonadales</taxon>
        <taxon>Pseudomonadaceae</taxon>
        <taxon>Pseudomonas</taxon>
    </lineage>
</organism>
<proteinExistence type="predicted"/>
<dbReference type="Proteomes" id="UP000326067">
    <property type="component" value="Unassembled WGS sequence"/>
</dbReference>
<dbReference type="AlphaFoldDB" id="A0A5E7J7G1"/>
<evidence type="ECO:0000313" key="3">
    <source>
        <dbReference type="Proteomes" id="UP000326067"/>
    </source>
</evidence>
<dbReference type="EMBL" id="CABVIC010000002">
    <property type="protein sequence ID" value="VVO84180.1"/>
    <property type="molecule type" value="Genomic_DNA"/>
</dbReference>
<evidence type="ECO:0000256" key="1">
    <source>
        <dbReference type="SAM" id="Phobius"/>
    </source>
</evidence>
<keyword evidence="1" id="KW-0472">Membrane</keyword>
<reference evidence="2 3" key="1">
    <citation type="submission" date="2019-09" db="EMBL/GenBank/DDBJ databases">
        <authorList>
            <person name="Chandra G."/>
            <person name="Truman W A."/>
        </authorList>
    </citation>
    <scope>NUCLEOTIDE SEQUENCE [LARGE SCALE GENOMIC DNA]</scope>
    <source>
        <strain evidence="2">PS847</strain>
    </source>
</reference>
<evidence type="ECO:0000313" key="2">
    <source>
        <dbReference type="EMBL" id="VVO84180.1"/>
    </source>
</evidence>
<accession>A0A5E7J7G1</accession>
<sequence length="81" mass="9167">MKNRLAMYKALKAINVPEQRIEAIIQAMDSDRHLSFAGTSGPDFERFREELSWLRESLVVDIGVMLSLVVAILFAGIAFIR</sequence>
<keyword evidence="1" id="KW-1133">Transmembrane helix</keyword>
<dbReference type="RefSeq" id="WP_150636036.1">
    <property type="nucleotide sequence ID" value="NZ_CABVIC010000002.1"/>
</dbReference>
<name>A0A5E7J7G1_PSEFL</name>
<feature type="transmembrane region" description="Helical" evidence="1">
    <location>
        <begin position="58"/>
        <end position="80"/>
    </location>
</feature>